<proteinExistence type="predicted"/>
<gene>
    <name evidence="1" type="ORF">E4680_12915</name>
</gene>
<dbReference type="EMBL" id="SRIO01000027">
    <property type="protein sequence ID" value="TFZ81355.1"/>
    <property type="molecule type" value="Genomic_DNA"/>
</dbReference>
<evidence type="ECO:0000313" key="2">
    <source>
        <dbReference type="Proteomes" id="UP000297890"/>
    </source>
</evidence>
<evidence type="ECO:0000313" key="1">
    <source>
        <dbReference type="EMBL" id="TFZ81355.1"/>
    </source>
</evidence>
<dbReference type="Pfam" id="PF23789">
    <property type="entry name" value="Pre_tape_measure"/>
    <property type="match status" value="1"/>
</dbReference>
<keyword evidence="2" id="KW-1185">Reference proteome</keyword>
<reference evidence="1 2" key="1">
    <citation type="journal article" date="2019" name="ISME J.">
        <title>Candidatus Macondimonas diazotrophica, a novel gammaproteobacterial genus dominating crude-oil-contaminated coastal sediments.</title>
        <authorList>
            <person name="Karthikeyan S."/>
            <person name="Konstantinidis K."/>
        </authorList>
    </citation>
    <scope>NUCLEOTIDE SEQUENCE [LARGE SCALE GENOMIC DNA]</scope>
    <source>
        <strain evidence="1 2">KTK01</strain>
    </source>
</reference>
<dbReference type="InterPro" id="IPR057378">
    <property type="entry name" value="Pre_tape_measure"/>
</dbReference>
<sequence length="149" mass="15576">MPGLAGVVVPTRTLRVGESAVVLRGLSFDEIGQLMTEHSGAFDQLEATLSGLPAGGELEVLPQLLRVFPRLAEQAVALAADEPDQADTVRRLGAGFLQEALIAIWELTTEPAGGGKKFIARCVTLFSGARHALPDLAATQSAADPSPPH</sequence>
<name>A0A4Z0F5X3_9GAMM</name>
<dbReference type="Proteomes" id="UP000297890">
    <property type="component" value="Unassembled WGS sequence"/>
</dbReference>
<dbReference type="RefSeq" id="WP_135282834.1">
    <property type="nucleotide sequence ID" value="NZ_SRIO01000027.1"/>
</dbReference>
<protein>
    <submittedName>
        <fullName evidence="1">Uncharacterized protein</fullName>
    </submittedName>
</protein>
<dbReference type="AlphaFoldDB" id="A0A4Z0F5X3"/>
<accession>A0A4Z0F5X3</accession>
<comment type="caution">
    <text evidence="1">The sequence shown here is derived from an EMBL/GenBank/DDBJ whole genome shotgun (WGS) entry which is preliminary data.</text>
</comment>
<organism evidence="1 2">
    <name type="scientific">Candidatus Macondimonas diazotrophica</name>
    <dbReference type="NCBI Taxonomy" id="2305248"/>
    <lineage>
        <taxon>Bacteria</taxon>
        <taxon>Pseudomonadati</taxon>
        <taxon>Pseudomonadota</taxon>
        <taxon>Gammaproteobacteria</taxon>
        <taxon>Chromatiales</taxon>
        <taxon>Ectothiorhodospiraceae</taxon>
        <taxon>Candidatus Macondimonas</taxon>
    </lineage>
</organism>